<comment type="subcellular location">
    <subcellularLocation>
        <location evidence="1">Membrane</location>
        <topology evidence="1">Single-pass type I membrane protein</topology>
    </subcellularLocation>
</comment>
<evidence type="ECO:0000256" key="5">
    <source>
        <dbReference type="ARBA" id="ARBA00023136"/>
    </source>
</evidence>
<proteinExistence type="predicted"/>
<dbReference type="PANTHER" id="PTHR46841">
    <property type="entry name" value="OX-2 MEMBRANE GLYCOPROTEIN"/>
    <property type="match status" value="1"/>
</dbReference>
<sequence length="288" mass="32071">MTKQRLLFTPEADLLLSHTSLIIFLQAKKMLSSKMTFQALVLSLVCVVLGKAKVVTQTEQRAVKVGDSVTLSCALTEPKDVVQVTWQKDNVKSQDNIATYSKTAGLKIQKPYQDRINFTSLMLNNTSITFWSTRVNDTGCYLCLFNTFPLGSFSGRSCLGVYGLNASIHYNVSEGHLIATCSAVGLPEPTISWNSAFNYTPTQEKFKYDNGVVSITSQVKVYDFQNSSKEDLTCRVSNENEEMELPISMKKKEGFRFLGLAIAATLSLVILVLVLTALCWRKKICKRS</sequence>
<gene>
    <name evidence="11" type="primary">CD200</name>
</gene>
<keyword evidence="8" id="KW-0393">Immunoglobulin domain</keyword>
<keyword evidence="6" id="KW-1015">Disulfide bond</keyword>
<reference evidence="11" key="3">
    <citation type="submission" date="2025-09" db="UniProtKB">
        <authorList>
            <consortium name="Ensembl"/>
        </authorList>
    </citation>
    <scope>IDENTIFICATION</scope>
</reference>
<organism evidence="11 12">
    <name type="scientific">Coturnix japonica</name>
    <name type="common">Japanese quail</name>
    <name type="synonym">Coturnix coturnix japonica</name>
    <dbReference type="NCBI Taxonomy" id="93934"/>
    <lineage>
        <taxon>Eukaryota</taxon>
        <taxon>Metazoa</taxon>
        <taxon>Chordata</taxon>
        <taxon>Craniata</taxon>
        <taxon>Vertebrata</taxon>
        <taxon>Euteleostomi</taxon>
        <taxon>Archelosauria</taxon>
        <taxon>Archosauria</taxon>
        <taxon>Dinosauria</taxon>
        <taxon>Saurischia</taxon>
        <taxon>Theropoda</taxon>
        <taxon>Coelurosauria</taxon>
        <taxon>Aves</taxon>
        <taxon>Neognathae</taxon>
        <taxon>Galloanserae</taxon>
        <taxon>Galliformes</taxon>
        <taxon>Phasianidae</taxon>
        <taxon>Perdicinae</taxon>
        <taxon>Coturnix</taxon>
    </lineage>
</organism>
<dbReference type="GO" id="GO:0098632">
    <property type="term" value="F:cell-cell adhesion mediator activity"/>
    <property type="evidence" value="ECO:0007669"/>
    <property type="project" value="InterPro"/>
</dbReference>
<dbReference type="PROSITE" id="PS50835">
    <property type="entry name" value="IG_LIKE"/>
    <property type="match status" value="2"/>
</dbReference>
<protein>
    <submittedName>
        <fullName evidence="11">CD200 molecule</fullName>
    </submittedName>
</protein>
<keyword evidence="12" id="KW-1185">Reference proteome</keyword>
<keyword evidence="7" id="KW-0325">Glycoprotein</keyword>
<feature type="domain" description="Ig-like" evidence="10">
    <location>
        <begin position="180"/>
        <end position="248"/>
    </location>
</feature>
<dbReference type="GO" id="GO:0043031">
    <property type="term" value="P:negative regulation of macrophage activation"/>
    <property type="evidence" value="ECO:0007669"/>
    <property type="project" value="InterPro"/>
</dbReference>
<dbReference type="GO" id="GO:0034113">
    <property type="term" value="P:heterotypic cell-cell adhesion"/>
    <property type="evidence" value="ECO:0007669"/>
    <property type="project" value="TreeGrafter"/>
</dbReference>
<dbReference type="InterPro" id="IPR036179">
    <property type="entry name" value="Ig-like_dom_sf"/>
</dbReference>
<evidence type="ECO:0000256" key="2">
    <source>
        <dbReference type="ARBA" id="ARBA00022692"/>
    </source>
</evidence>
<evidence type="ECO:0000256" key="6">
    <source>
        <dbReference type="ARBA" id="ARBA00023157"/>
    </source>
</evidence>
<dbReference type="Ensembl" id="ENSCJPT00005030345.1">
    <property type="protein sequence ID" value="ENSCJPP00005022111.1"/>
    <property type="gene ID" value="ENSCJPG00005017677.1"/>
</dbReference>
<dbReference type="GO" id="GO:0050776">
    <property type="term" value="P:regulation of immune response"/>
    <property type="evidence" value="ECO:0007669"/>
    <property type="project" value="InterPro"/>
</dbReference>
<keyword evidence="3" id="KW-0732">Signal</keyword>
<feature type="domain" description="Ig-like" evidence="10">
    <location>
        <begin position="52"/>
        <end position="143"/>
    </location>
</feature>
<evidence type="ECO:0000313" key="12">
    <source>
        <dbReference type="Proteomes" id="UP000694412"/>
    </source>
</evidence>
<dbReference type="InterPro" id="IPR003599">
    <property type="entry name" value="Ig_sub"/>
</dbReference>
<dbReference type="SMART" id="SM00409">
    <property type="entry name" value="IG"/>
    <property type="match status" value="1"/>
</dbReference>
<dbReference type="GO" id="GO:0043025">
    <property type="term" value="C:neuronal cell body"/>
    <property type="evidence" value="ECO:0007669"/>
    <property type="project" value="TreeGrafter"/>
</dbReference>
<evidence type="ECO:0000256" key="1">
    <source>
        <dbReference type="ARBA" id="ARBA00004479"/>
    </source>
</evidence>
<dbReference type="InterPro" id="IPR033321">
    <property type="entry name" value="CD200_Ig_V_dom"/>
</dbReference>
<dbReference type="Proteomes" id="UP000694412">
    <property type="component" value="Chromosome 1"/>
</dbReference>
<name>A0A8C2U3D8_COTJA</name>
<keyword evidence="5 9" id="KW-0472">Membrane</keyword>
<dbReference type="InterPro" id="IPR013783">
    <property type="entry name" value="Ig-like_fold"/>
</dbReference>
<keyword evidence="4 9" id="KW-1133">Transmembrane helix</keyword>
<reference evidence="11" key="2">
    <citation type="submission" date="2025-08" db="UniProtKB">
        <authorList>
            <consortium name="Ensembl"/>
        </authorList>
    </citation>
    <scope>IDENTIFICATION</scope>
</reference>
<dbReference type="InterPro" id="IPR007110">
    <property type="entry name" value="Ig-like_dom"/>
</dbReference>
<dbReference type="CDD" id="cd05846">
    <property type="entry name" value="IgV_1_MRC-OX-2_like"/>
    <property type="match status" value="1"/>
</dbReference>
<dbReference type="SMART" id="SM00406">
    <property type="entry name" value="IGv"/>
    <property type="match status" value="1"/>
</dbReference>
<dbReference type="Pfam" id="PF07686">
    <property type="entry name" value="V-set"/>
    <property type="match status" value="1"/>
</dbReference>
<evidence type="ECO:0000256" key="4">
    <source>
        <dbReference type="ARBA" id="ARBA00022989"/>
    </source>
</evidence>
<dbReference type="GeneTree" id="ENSGT00530000063970"/>
<evidence type="ECO:0000259" key="10">
    <source>
        <dbReference type="PROSITE" id="PS50835"/>
    </source>
</evidence>
<dbReference type="GO" id="GO:0009986">
    <property type="term" value="C:cell surface"/>
    <property type="evidence" value="ECO:0007669"/>
    <property type="project" value="TreeGrafter"/>
</dbReference>
<evidence type="ECO:0000256" key="3">
    <source>
        <dbReference type="ARBA" id="ARBA00022729"/>
    </source>
</evidence>
<reference evidence="11" key="1">
    <citation type="submission" date="2015-11" db="EMBL/GenBank/DDBJ databases">
        <authorList>
            <consortium name="International Coturnix japonica Genome Analysis Consortium"/>
            <person name="Warren W."/>
            <person name="Burt D.W."/>
            <person name="Antin P.B."/>
            <person name="Lanford R."/>
            <person name="Gros J."/>
            <person name="Wilson R.K."/>
        </authorList>
    </citation>
    <scope>NUCLEOTIDE SEQUENCE [LARGE SCALE GENOMIC DNA]</scope>
</reference>
<dbReference type="GO" id="GO:0150079">
    <property type="term" value="P:negative regulation of neuroinflammatory response"/>
    <property type="evidence" value="ECO:0007669"/>
    <property type="project" value="TreeGrafter"/>
</dbReference>
<dbReference type="GO" id="GO:0030424">
    <property type="term" value="C:axon"/>
    <property type="evidence" value="ECO:0007669"/>
    <property type="project" value="TreeGrafter"/>
</dbReference>
<feature type="transmembrane region" description="Helical" evidence="9">
    <location>
        <begin position="257"/>
        <end position="280"/>
    </location>
</feature>
<keyword evidence="2 9" id="KW-0812">Transmembrane</keyword>
<evidence type="ECO:0000256" key="7">
    <source>
        <dbReference type="ARBA" id="ARBA00023180"/>
    </source>
</evidence>
<dbReference type="InterPro" id="IPR013106">
    <property type="entry name" value="Ig_V-set"/>
</dbReference>
<evidence type="ECO:0000256" key="8">
    <source>
        <dbReference type="ARBA" id="ARBA00023319"/>
    </source>
</evidence>
<dbReference type="Gene3D" id="2.60.40.10">
    <property type="entry name" value="Immunoglobulins"/>
    <property type="match status" value="2"/>
</dbReference>
<dbReference type="InterPro" id="IPR047164">
    <property type="entry name" value="OX2G-like"/>
</dbReference>
<evidence type="ECO:0000313" key="11">
    <source>
        <dbReference type="Ensembl" id="ENSCJPP00005022111.1"/>
    </source>
</evidence>
<dbReference type="SUPFAM" id="SSF48726">
    <property type="entry name" value="Immunoglobulin"/>
    <property type="match status" value="2"/>
</dbReference>
<evidence type="ECO:0000256" key="9">
    <source>
        <dbReference type="SAM" id="Phobius"/>
    </source>
</evidence>
<dbReference type="AlphaFoldDB" id="A0A8C2U3D8"/>
<dbReference type="GO" id="GO:0016020">
    <property type="term" value="C:membrane"/>
    <property type="evidence" value="ECO:0007669"/>
    <property type="project" value="UniProtKB-SubCell"/>
</dbReference>
<dbReference type="PANTHER" id="PTHR46841:SF3">
    <property type="entry name" value="OX-2 MEMBRANE GLYCOPROTEIN"/>
    <property type="match status" value="1"/>
</dbReference>
<accession>A0A8C2U3D8</accession>